<dbReference type="InterPro" id="IPR000178">
    <property type="entry name" value="TF_IF2_bacterial-like"/>
</dbReference>
<dbReference type="InterPro" id="IPR005225">
    <property type="entry name" value="Small_GTP-bd"/>
</dbReference>
<dbReference type="PROSITE" id="PS51722">
    <property type="entry name" value="G_TR_2"/>
    <property type="match status" value="1"/>
</dbReference>
<reference evidence="12 13" key="1">
    <citation type="journal article" date="2016" name="Nat. Commun.">
        <title>Thousands of microbial genomes shed light on interconnected biogeochemical processes in an aquifer system.</title>
        <authorList>
            <person name="Anantharaman K."/>
            <person name="Brown C.T."/>
            <person name="Hug L.A."/>
            <person name="Sharon I."/>
            <person name="Castelle C.J."/>
            <person name="Probst A.J."/>
            <person name="Thomas B.C."/>
            <person name="Singh A."/>
            <person name="Wilkins M.J."/>
            <person name="Karaoz U."/>
            <person name="Brodie E.L."/>
            <person name="Williams K.H."/>
            <person name="Hubbard S.S."/>
            <person name="Banfield J.F."/>
        </authorList>
    </citation>
    <scope>NUCLEOTIDE SEQUENCE [LARGE SCALE GENOMIC DNA]</scope>
</reference>
<dbReference type="Pfam" id="PF00009">
    <property type="entry name" value="GTP_EFTU"/>
    <property type="match status" value="1"/>
</dbReference>
<dbReference type="Gene3D" id="3.40.50.10050">
    <property type="entry name" value="Translation initiation factor IF- 2, domain 3"/>
    <property type="match status" value="1"/>
</dbReference>
<dbReference type="Pfam" id="PF11987">
    <property type="entry name" value="IF-2"/>
    <property type="match status" value="1"/>
</dbReference>
<comment type="function">
    <text evidence="10">One of the essential components for the initiation of protein synthesis. Protects formylmethionyl-tRNA from spontaneous hydrolysis and promotes its binding to the 30S ribosomal subunits. Also involved in the hydrolysis of GTP during the formation of the 70S ribosomal complex.</text>
</comment>
<evidence type="ECO:0000256" key="6">
    <source>
        <dbReference type="ARBA" id="ARBA00022741"/>
    </source>
</evidence>
<evidence type="ECO:0000256" key="8">
    <source>
        <dbReference type="ARBA" id="ARBA00023134"/>
    </source>
</evidence>
<proteinExistence type="inferred from homology"/>
<evidence type="ECO:0000256" key="2">
    <source>
        <dbReference type="ARBA" id="ARBA00007733"/>
    </source>
</evidence>
<evidence type="ECO:0000256" key="9">
    <source>
        <dbReference type="NCBIfam" id="TIGR00487"/>
    </source>
</evidence>
<keyword evidence="7 10" id="KW-0648">Protein biosynthesis</keyword>
<evidence type="ECO:0000259" key="11">
    <source>
        <dbReference type="PROSITE" id="PS51722"/>
    </source>
</evidence>
<accession>A0A1G2K509</accession>
<evidence type="ECO:0000256" key="5">
    <source>
        <dbReference type="ARBA" id="ARBA00022540"/>
    </source>
</evidence>
<evidence type="ECO:0000313" key="12">
    <source>
        <dbReference type="EMBL" id="OGZ94502.1"/>
    </source>
</evidence>
<sequence>MVKKTEKKEKNAEHTRPPIVVIMGHVDHGKTKTLDYIRKTKVMESESGGITQHIGAYEAEHNGKKITFIDTPGHEAFTAMRSRGARVADIAVLVVAADEGVKPQTKESIQIIKKTNIPFVVALNKMDKGGADANRVKKELAESEVLVEGWGGQVPVVEISAKEGKNIDELLETILLLAELQELKSDPAKNAEGVVIESHRDARRGVTTTLLLREGSLRKGEFLALGGFVEGVRILENFTGKPIEEARASMPVVISSLDHIPVVGDTFMSFKTRSEAEAHAKMQESKELSPKRAETAVVEEKPMLALVLKSDVSGSQEALDAILASLVYPEVGVKILKSELGDIGESDIKTAIVGHALVAGFRVKVVPATKQLAEANNINIIVKDVIYDLVDAIKAEMSDLITPTINRVELGKAKILATFKSSGSKQIVGGRVLEGKLKNGAKLEIVRQSVPSGEAKILQLQQNKKNVETVAAGFEFGIMAAGDGKIQEGDTIMVFDEEIIRKRL</sequence>
<dbReference type="InterPro" id="IPR009000">
    <property type="entry name" value="Transl_B-barrel_sf"/>
</dbReference>
<comment type="subcellular location">
    <subcellularLocation>
        <location evidence="1">Cytoplasm</location>
    </subcellularLocation>
</comment>
<dbReference type="PANTHER" id="PTHR43381">
    <property type="entry name" value="TRANSLATION INITIATION FACTOR IF-2-RELATED"/>
    <property type="match status" value="1"/>
</dbReference>
<dbReference type="InterPro" id="IPR027417">
    <property type="entry name" value="P-loop_NTPase"/>
</dbReference>
<dbReference type="InterPro" id="IPR023115">
    <property type="entry name" value="TIF_IF2_dom3"/>
</dbReference>
<dbReference type="InterPro" id="IPR004161">
    <property type="entry name" value="EFTu-like_2"/>
</dbReference>
<name>A0A1G2K509_9BACT</name>
<comment type="caution">
    <text evidence="12">The sequence shown here is derived from an EMBL/GenBank/DDBJ whole genome shotgun (WGS) entry which is preliminary data.</text>
</comment>
<dbReference type="CDD" id="cd01887">
    <property type="entry name" value="IF2_eIF5B"/>
    <property type="match status" value="1"/>
</dbReference>
<keyword evidence="4" id="KW-0963">Cytoplasm</keyword>
<dbReference type="PANTHER" id="PTHR43381:SF5">
    <property type="entry name" value="TR-TYPE G DOMAIN-CONTAINING PROTEIN"/>
    <property type="match status" value="1"/>
</dbReference>
<dbReference type="SMART" id="SM00173">
    <property type="entry name" value="RAS"/>
    <property type="match status" value="1"/>
</dbReference>
<dbReference type="Pfam" id="PF03144">
    <property type="entry name" value="GTP_EFTU_D2"/>
    <property type="match status" value="1"/>
</dbReference>
<dbReference type="Pfam" id="PF22042">
    <property type="entry name" value="EF-G_D2"/>
    <property type="match status" value="1"/>
</dbReference>
<keyword evidence="5 10" id="KW-0396">Initiation factor</keyword>
<comment type="similarity">
    <text evidence="2 10">Belongs to the TRAFAC class translation factor GTPase superfamily. Classic translation factor GTPase family. IF-2 subfamily.</text>
</comment>
<dbReference type="NCBIfam" id="TIGR00231">
    <property type="entry name" value="small_GTP"/>
    <property type="match status" value="1"/>
</dbReference>
<dbReference type="InterPro" id="IPR053905">
    <property type="entry name" value="EF-G-like_DII"/>
</dbReference>
<evidence type="ECO:0000256" key="1">
    <source>
        <dbReference type="ARBA" id="ARBA00004496"/>
    </source>
</evidence>
<dbReference type="NCBIfam" id="TIGR00487">
    <property type="entry name" value="IF-2"/>
    <property type="match status" value="1"/>
</dbReference>
<dbReference type="FunFam" id="3.40.50.10050:FF:000001">
    <property type="entry name" value="Translation initiation factor IF-2"/>
    <property type="match status" value="1"/>
</dbReference>
<dbReference type="GO" id="GO:0005525">
    <property type="term" value="F:GTP binding"/>
    <property type="evidence" value="ECO:0007669"/>
    <property type="project" value="UniProtKB-KW"/>
</dbReference>
<dbReference type="InterPro" id="IPR015760">
    <property type="entry name" value="TIF_IF2"/>
</dbReference>
<dbReference type="GO" id="GO:0005737">
    <property type="term" value="C:cytoplasm"/>
    <property type="evidence" value="ECO:0007669"/>
    <property type="project" value="UniProtKB-SubCell"/>
</dbReference>
<evidence type="ECO:0000256" key="3">
    <source>
        <dbReference type="ARBA" id="ARBA00020675"/>
    </source>
</evidence>
<keyword evidence="8" id="KW-0342">GTP-binding</keyword>
<dbReference type="SUPFAM" id="SSF50447">
    <property type="entry name" value="Translation proteins"/>
    <property type="match status" value="2"/>
</dbReference>
<evidence type="ECO:0000313" key="13">
    <source>
        <dbReference type="Proteomes" id="UP000177152"/>
    </source>
</evidence>
<dbReference type="InterPro" id="IPR036925">
    <property type="entry name" value="TIF_IF2_dom3_sf"/>
</dbReference>
<dbReference type="GO" id="GO:0003743">
    <property type="term" value="F:translation initiation factor activity"/>
    <property type="evidence" value="ECO:0007669"/>
    <property type="project" value="UniProtKB-UniRule"/>
</dbReference>
<dbReference type="Gene3D" id="2.40.30.10">
    <property type="entry name" value="Translation factors"/>
    <property type="match status" value="2"/>
</dbReference>
<dbReference type="EMBL" id="MHQC01000034">
    <property type="protein sequence ID" value="OGZ94502.1"/>
    <property type="molecule type" value="Genomic_DNA"/>
</dbReference>
<evidence type="ECO:0000256" key="10">
    <source>
        <dbReference type="RuleBase" id="RU000644"/>
    </source>
</evidence>
<dbReference type="SUPFAM" id="SSF52540">
    <property type="entry name" value="P-loop containing nucleoside triphosphate hydrolases"/>
    <property type="match status" value="1"/>
</dbReference>
<dbReference type="Proteomes" id="UP000177152">
    <property type="component" value="Unassembled WGS sequence"/>
</dbReference>
<protein>
    <recommendedName>
        <fullName evidence="3 9">Translation initiation factor IF-2</fullName>
    </recommendedName>
</protein>
<dbReference type="InterPro" id="IPR000795">
    <property type="entry name" value="T_Tr_GTP-bd_dom"/>
</dbReference>
<gene>
    <name evidence="12" type="ORF">A2633_05400</name>
</gene>
<dbReference type="FunFam" id="3.40.50.300:FF:000019">
    <property type="entry name" value="Translation initiation factor IF-2"/>
    <property type="match status" value="1"/>
</dbReference>
<dbReference type="SUPFAM" id="SSF52156">
    <property type="entry name" value="Initiation factor IF2/eIF5b, domain 3"/>
    <property type="match status" value="1"/>
</dbReference>
<dbReference type="Gene3D" id="3.40.50.300">
    <property type="entry name" value="P-loop containing nucleotide triphosphate hydrolases"/>
    <property type="match status" value="1"/>
</dbReference>
<keyword evidence="6" id="KW-0547">Nucleotide-binding</keyword>
<evidence type="ECO:0000256" key="4">
    <source>
        <dbReference type="ARBA" id="ARBA00022490"/>
    </source>
</evidence>
<organism evidence="12 13">
    <name type="scientific">Candidatus Sungbacteria bacterium RIFCSPHIGHO2_01_FULL_47_32</name>
    <dbReference type="NCBI Taxonomy" id="1802264"/>
    <lineage>
        <taxon>Bacteria</taxon>
        <taxon>Candidatus Sungiibacteriota</taxon>
    </lineage>
</organism>
<dbReference type="GO" id="GO:0003924">
    <property type="term" value="F:GTPase activity"/>
    <property type="evidence" value="ECO:0007669"/>
    <property type="project" value="InterPro"/>
</dbReference>
<dbReference type="AlphaFoldDB" id="A0A1G2K509"/>
<evidence type="ECO:0000256" key="7">
    <source>
        <dbReference type="ARBA" id="ARBA00022917"/>
    </source>
</evidence>
<feature type="domain" description="Tr-type G" evidence="11">
    <location>
        <begin position="15"/>
        <end position="184"/>
    </location>
</feature>